<dbReference type="InterPro" id="IPR017850">
    <property type="entry name" value="Alkaline_phosphatase_core_sf"/>
</dbReference>
<evidence type="ECO:0000256" key="6">
    <source>
        <dbReference type="ARBA" id="ARBA00022837"/>
    </source>
</evidence>
<reference evidence="8" key="1">
    <citation type="submission" date="2021-02" db="EMBL/GenBank/DDBJ databases">
        <title>PHA producing bacteria isolated from coastal sediment in Guangdong, Shenzhen.</title>
        <authorList>
            <person name="Zheng W."/>
            <person name="Yu S."/>
            <person name="Huang Y."/>
        </authorList>
    </citation>
    <scope>NUCLEOTIDE SEQUENCE</scope>
    <source>
        <strain evidence="8">TN14-10</strain>
    </source>
</reference>
<comment type="caution">
    <text evidence="8">The sequence shown here is derived from an EMBL/GenBank/DDBJ whole genome shotgun (WGS) entry which is preliminary data.</text>
</comment>
<evidence type="ECO:0000256" key="3">
    <source>
        <dbReference type="ARBA" id="ARBA00022723"/>
    </source>
</evidence>
<dbReference type="SUPFAM" id="SSF53649">
    <property type="entry name" value="Alkaline phosphatase-like"/>
    <property type="match status" value="1"/>
</dbReference>
<keyword evidence="6" id="KW-0106">Calcium</keyword>
<dbReference type="RefSeq" id="WP_206559098.1">
    <property type="nucleotide sequence ID" value="NZ_JAFKCZ010000002.1"/>
</dbReference>
<keyword evidence="3" id="KW-0479">Metal-binding</keyword>
<organism evidence="8 9">
    <name type="scientific">Parahaliea mediterranea</name>
    <dbReference type="NCBI Taxonomy" id="651086"/>
    <lineage>
        <taxon>Bacteria</taxon>
        <taxon>Pseudomonadati</taxon>
        <taxon>Pseudomonadota</taxon>
        <taxon>Gammaproteobacteria</taxon>
        <taxon>Cellvibrionales</taxon>
        <taxon>Halieaceae</taxon>
        <taxon>Parahaliea</taxon>
    </lineage>
</organism>
<dbReference type="Proteomes" id="UP000664303">
    <property type="component" value="Unassembled WGS sequence"/>
</dbReference>
<evidence type="ECO:0000313" key="8">
    <source>
        <dbReference type="EMBL" id="MBN7795662.1"/>
    </source>
</evidence>
<dbReference type="PANTHER" id="PTHR45953">
    <property type="entry name" value="IDURONATE 2-SULFATASE"/>
    <property type="match status" value="1"/>
</dbReference>
<gene>
    <name evidence="8" type="ORF">JYP50_03600</name>
</gene>
<dbReference type="InterPro" id="IPR035874">
    <property type="entry name" value="IDS"/>
</dbReference>
<feature type="domain" description="Sulfatase N-terminal" evidence="7">
    <location>
        <begin position="42"/>
        <end position="378"/>
    </location>
</feature>
<dbReference type="Pfam" id="PF00884">
    <property type="entry name" value="Sulfatase"/>
    <property type="match status" value="1"/>
</dbReference>
<evidence type="ECO:0000256" key="2">
    <source>
        <dbReference type="ARBA" id="ARBA00008779"/>
    </source>
</evidence>
<accession>A0A939IL71</accession>
<dbReference type="GO" id="GO:0046872">
    <property type="term" value="F:metal ion binding"/>
    <property type="evidence" value="ECO:0007669"/>
    <property type="project" value="UniProtKB-KW"/>
</dbReference>
<evidence type="ECO:0000256" key="1">
    <source>
        <dbReference type="ARBA" id="ARBA00001913"/>
    </source>
</evidence>
<dbReference type="AlphaFoldDB" id="A0A939IL71"/>
<evidence type="ECO:0000256" key="4">
    <source>
        <dbReference type="ARBA" id="ARBA00022729"/>
    </source>
</evidence>
<evidence type="ECO:0000256" key="5">
    <source>
        <dbReference type="ARBA" id="ARBA00022801"/>
    </source>
</evidence>
<protein>
    <submittedName>
        <fullName evidence="8">Sulfatase</fullName>
    </submittedName>
</protein>
<keyword evidence="5" id="KW-0378">Hydrolase</keyword>
<evidence type="ECO:0000313" key="9">
    <source>
        <dbReference type="Proteomes" id="UP000664303"/>
    </source>
</evidence>
<comment type="cofactor">
    <cofactor evidence="1">
        <name>Ca(2+)</name>
        <dbReference type="ChEBI" id="CHEBI:29108"/>
    </cofactor>
</comment>
<keyword evidence="4" id="KW-0732">Signal</keyword>
<dbReference type="GO" id="GO:0005737">
    <property type="term" value="C:cytoplasm"/>
    <property type="evidence" value="ECO:0007669"/>
    <property type="project" value="TreeGrafter"/>
</dbReference>
<dbReference type="InterPro" id="IPR000917">
    <property type="entry name" value="Sulfatase_N"/>
</dbReference>
<dbReference type="PANTHER" id="PTHR45953:SF1">
    <property type="entry name" value="IDURONATE 2-SULFATASE"/>
    <property type="match status" value="1"/>
</dbReference>
<sequence>MHKNHLKRVPLLGFIAILCLSAAYVLRAGIYPPGQTASKAAKNVIVILIDDLSDDVGFLGSGEAHTPSLDALASRSVVFEQAFAQAPLCNPSRTSFLTGTYPNTTGIYGLKPDFWEVPALASLHTLPGYFRQAGYYTGTVGKVFHQRAHEASYDYVKKGWFGAFGPFPPEPLQPDFNFNPYFDWGPYLQEKETADYKVASAALKFLQKAKDKQSPFFLTLGFFRPHSPRYAPQEFFDLHPIDRVSIPPITTGIEDEVSEYALTLVNYQRRQRYRTYLSENGRERENIQAYRASISLVDRQVGRLMEYLSSSGLDTNTVIVLASDHGVQNGEKNLWYKRTLWEGSTRVPLLIAIPETKSARVASAVGLIDIFPTLVEYASLPLPAQLEGRSLMPYLLGSTSATAGNGEPVLTVHGPGNFALRNQRWRYIQYADGSEELYDHSNDSSESVNLAIPSRQTESIRSTLDYFREKVPREYADFVPGTSGFSSKAFPGK</sequence>
<comment type="similarity">
    <text evidence="2">Belongs to the sulfatase family.</text>
</comment>
<dbReference type="PROSITE" id="PS00149">
    <property type="entry name" value="SULFATASE_2"/>
    <property type="match status" value="1"/>
</dbReference>
<evidence type="ECO:0000259" key="7">
    <source>
        <dbReference type="Pfam" id="PF00884"/>
    </source>
</evidence>
<dbReference type="EMBL" id="JAFKCZ010000002">
    <property type="protein sequence ID" value="MBN7795662.1"/>
    <property type="molecule type" value="Genomic_DNA"/>
</dbReference>
<dbReference type="Gene3D" id="3.40.720.10">
    <property type="entry name" value="Alkaline Phosphatase, subunit A"/>
    <property type="match status" value="1"/>
</dbReference>
<dbReference type="InterPro" id="IPR024607">
    <property type="entry name" value="Sulfatase_CS"/>
</dbReference>
<name>A0A939IL71_9GAMM</name>
<proteinExistence type="inferred from homology"/>
<dbReference type="CDD" id="cd16030">
    <property type="entry name" value="iduronate-2-sulfatase"/>
    <property type="match status" value="1"/>
</dbReference>
<dbReference type="GO" id="GO:0004423">
    <property type="term" value="F:iduronate-2-sulfatase activity"/>
    <property type="evidence" value="ECO:0007669"/>
    <property type="project" value="InterPro"/>
</dbReference>
<keyword evidence="9" id="KW-1185">Reference proteome</keyword>